<keyword evidence="6 15" id="KW-0997">Cell inner membrane</keyword>
<keyword evidence="12 15" id="KW-0472">Membrane</keyword>
<dbReference type="InterPro" id="IPR022826">
    <property type="entry name" value="KDO_kinase"/>
</dbReference>
<keyword evidence="11 15" id="KW-0448">Lipopolysaccharide biosynthesis</keyword>
<sequence>MIEAQVQSTANGAIVYDRSLGVVPDERWFDRAHWPAGGGSPNAGRGTAAFVDTPAGACVLRHYRRGGFVARLSADCYLWTGAARTRAFREFELLARLVDAGLPAPRPVAARYVRDGIGYRADLLTRRIADAQTLAERLAAGALSPRLAHDTGRTIAAFHEAQVWHADLNAHNVLVDGEGTVWLIDFDRGRLRKPARSWRLANLARLRRSFDKLGARGEPQFDARFWQPLLAAYDAAMSRSRPVSGSRGVLS</sequence>
<dbReference type="Proteomes" id="UP001595886">
    <property type="component" value="Unassembled WGS sequence"/>
</dbReference>
<keyword evidence="9 15" id="KW-0418">Kinase</keyword>
<evidence type="ECO:0000256" key="10">
    <source>
        <dbReference type="ARBA" id="ARBA00022840"/>
    </source>
</evidence>
<evidence type="ECO:0000256" key="2">
    <source>
        <dbReference type="ARBA" id="ARBA00004713"/>
    </source>
</evidence>
<accession>A0ABV9QX30</accession>
<evidence type="ECO:0000256" key="7">
    <source>
        <dbReference type="ARBA" id="ARBA00022679"/>
    </source>
</evidence>
<dbReference type="SUPFAM" id="SSF56112">
    <property type="entry name" value="Protein kinase-like (PK-like)"/>
    <property type="match status" value="1"/>
</dbReference>
<keyword evidence="7 15" id="KW-0808">Transferase</keyword>
<evidence type="ECO:0000313" key="16">
    <source>
        <dbReference type="EMBL" id="MFC4821913.1"/>
    </source>
</evidence>
<dbReference type="EMBL" id="JBHSHD010000010">
    <property type="protein sequence ID" value="MFC4821913.1"/>
    <property type="molecule type" value="Genomic_DNA"/>
</dbReference>
<protein>
    <recommendedName>
        <fullName evidence="13 15">3-deoxy-D-manno-octulosonic acid kinase</fullName>
        <shortName evidence="15">Kdo kinase</shortName>
        <ecNumber evidence="4 15">2.7.1.166</ecNumber>
    </recommendedName>
</protein>
<dbReference type="Pfam" id="PF06293">
    <property type="entry name" value="Kdo"/>
    <property type="match status" value="1"/>
</dbReference>
<evidence type="ECO:0000256" key="6">
    <source>
        <dbReference type="ARBA" id="ARBA00022519"/>
    </source>
</evidence>
<evidence type="ECO:0000256" key="13">
    <source>
        <dbReference type="ARBA" id="ARBA00029511"/>
    </source>
</evidence>
<reference evidence="17" key="1">
    <citation type="journal article" date="2019" name="Int. J. Syst. Evol. Microbiol.">
        <title>The Global Catalogue of Microorganisms (GCM) 10K type strain sequencing project: providing services to taxonomists for standard genome sequencing and annotation.</title>
        <authorList>
            <consortium name="The Broad Institute Genomics Platform"/>
            <consortium name="The Broad Institute Genome Sequencing Center for Infectious Disease"/>
            <person name="Wu L."/>
            <person name="Ma J."/>
        </authorList>
    </citation>
    <scope>NUCLEOTIDE SEQUENCE [LARGE SCALE GENOMIC DNA]</scope>
    <source>
        <strain evidence="17">CCUG 30340</strain>
    </source>
</reference>
<evidence type="ECO:0000256" key="12">
    <source>
        <dbReference type="ARBA" id="ARBA00023136"/>
    </source>
</evidence>
<evidence type="ECO:0000256" key="8">
    <source>
        <dbReference type="ARBA" id="ARBA00022741"/>
    </source>
</evidence>
<keyword evidence="17" id="KW-1185">Reference proteome</keyword>
<dbReference type="EC" id="2.7.1.166" evidence="4 15"/>
<dbReference type="RefSeq" id="WP_380022174.1">
    <property type="nucleotide sequence ID" value="NZ_JBHSHD010000010.1"/>
</dbReference>
<evidence type="ECO:0000256" key="14">
    <source>
        <dbReference type="ARBA" id="ARBA00034417"/>
    </source>
</evidence>
<evidence type="ECO:0000256" key="9">
    <source>
        <dbReference type="ARBA" id="ARBA00022777"/>
    </source>
</evidence>
<feature type="active site" evidence="15">
    <location>
        <position position="167"/>
    </location>
</feature>
<organism evidence="16 17">
    <name type="scientific">Dokdonella ginsengisoli</name>
    <dbReference type="NCBI Taxonomy" id="363846"/>
    <lineage>
        <taxon>Bacteria</taxon>
        <taxon>Pseudomonadati</taxon>
        <taxon>Pseudomonadota</taxon>
        <taxon>Gammaproteobacteria</taxon>
        <taxon>Lysobacterales</taxon>
        <taxon>Rhodanobacteraceae</taxon>
        <taxon>Dokdonella</taxon>
    </lineage>
</organism>
<dbReference type="Gene3D" id="1.10.510.10">
    <property type="entry name" value="Transferase(Phosphotransferase) domain 1"/>
    <property type="match status" value="1"/>
</dbReference>
<comment type="catalytic activity">
    <reaction evidence="14 15">
        <text>an alpha-Kdo-(2-&gt;6)-lipid IVA + ATP = a 4-O-phospho-alpha-Kdo-(2-&gt;6)-lipid IVA + ADP + H(+)</text>
        <dbReference type="Rhea" id="RHEA:74271"/>
        <dbReference type="ChEBI" id="CHEBI:15378"/>
        <dbReference type="ChEBI" id="CHEBI:30616"/>
        <dbReference type="ChEBI" id="CHEBI:176428"/>
        <dbReference type="ChEBI" id="CHEBI:193140"/>
        <dbReference type="ChEBI" id="CHEBI:456216"/>
        <dbReference type="EC" id="2.7.1.166"/>
    </reaction>
</comment>
<evidence type="ECO:0000256" key="4">
    <source>
        <dbReference type="ARBA" id="ARBA00011988"/>
    </source>
</evidence>
<comment type="function">
    <text evidence="15">Catalyzes the ATP-dependent phosphorylation of the 3-deoxy-D-manno-octulosonic acid (Kdo) residue in Kdo-lipid IV(A) at the 4-OH position.</text>
</comment>
<gene>
    <name evidence="15" type="primary">kdkA</name>
    <name evidence="16" type="ORF">ACFO6Q_16430</name>
</gene>
<comment type="caution">
    <text evidence="16">The sequence shown here is derived from an EMBL/GenBank/DDBJ whole genome shotgun (WGS) entry which is preliminary data.</text>
</comment>
<comment type="pathway">
    <text evidence="2 15">Bacterial outer membrane biogenesis; LPS core biosynthesis.</text>
</comment>
<evidence type="ECO:0000256" key="5">
    <source>
        <dbReference type="ARBA" id="ARBA00022475"/>
    </source>
</evidence>
<keyword evidence="5 15" id="KW-1003">Cell membrane</keyword>
<evidence type="ECO:0000256" key="11">
    <source>
        <dbReference type="ARBA" id="ARBA00022985"/>
    </source>
</evidence>
<comment type="similarity">
    <text evidence="3 15">Belongs to the protein kinase superfamily. KdkA/RfaP family.</text>
</comment>
<dbReference type="InterPro" id="IPR011009">
    <property type="entry name" value="Kinase-like_dom_sf"/>
</dbReference>
<dbReference type="NCBIfam" id="NF002475">
    <property type="entry name" value="PRK01723.1"/>
    <property type="match status" value="1"/>
</dbReference>
<evidence type="ECO:0000313" key="17">
    <source>
        <dbReference type="Proteomes" id="UP001595886"/>
    </source>
</evidence>
<proteinExistence type="inferred from homology"/>
<evidence type="ECO:0000256" key="1">
    <source>
        <dbReference type="ARBA" id="ARBA00004515"/>
    </source>
</evidence>
<comment type="subcellular location">
    <subcellularLocation>
        <location evidence="1 15">Cell inner membrane</location>
        <topology evidence="1 15">Peripheral membrane protein</topology>
        <orientation evidence="1 15">Cytoplasmic side</orientation>
    </subcellularLocation>
</comment>
<evidence type="ECO:0000256" key="3">
    <source>
        <dbReference type="ARBA" id="ARBA00010327"/>
    </source>
</evidence>
<dbReference type="GO" id="GO:0016301">
    <property type="term" value="F:kinase activity"/>
    <property type="evidence" value="ECO:0007669"/>
    <property type="project" value="UniProtKB-KW"/>
</dbReference>
<keyword evidence="10 15" id="KW-0067">ATP-binding</keyword>
<name>A0ABV9QX30_9GAMM</name>
<dbReference type="HAMAP" id="MF_00521">
    <property type="entry name" value="KDO_kinase"/>
    <property type="match status" value="1"/>
</dbReference>
<keyword evidence="8 15" id="KW-0547">Nucleotide-binding</keyword>
<evidence type="ECO:0000256" key="15">
    <source>
        <dbReference type="HAMAP-Rule" id="MF_00521"/>
    </source>
</evidence>